<evidence type="ECO:0000313" key="3">
    <source>
        <dbReference type="WBParaSite" id="OFLC_0000989901-mRNA-1"/>
    </source>
</evidence>
<reference evidence="1 2" key="2">
    <citation type="submission" date="2018-11" db="EMBL/GenBank/DDBJ databases">
        <authorList>
            <consortium name="Pathogen Informatics"/>
        </authorList>
    </citation>
    <scope>NUCLEOTIDE SEQUENCE [LARGE SCALE GENOMIC DNA]</scope>
</reference>
<organism evidence="3">
    <name type="scientific">Onchocerca flexuosa</name>
    <dbReference type="NCBI Taxonomy" id="387005"/>
    <lineage>
        <taxon>Eukaryota</taxon>
        <taxon>Metazoa</taxon>
        <taxon>Ecdysozoa</taxon>
        <taxon>Nematoda</taxon>
        <taxon>Chromadorea</taxon>
        <taxon>Rhabditida</taxon>
        <taxon>Spirurina</taxon>
        <taxon>Spiruromorpha</taxon>
        <taxon>Filarioidea</taxon>
        <taxon>Onchocercidae</taxon>
        <taxon>Onchocerca</taxon>
    </lineage>
</organism>
<sequence>MSSHSNIFARKDSFMNNVPGKDDISTVNDWTVCFLSFPISF</sequence>
<keyword evidence="2" id="KW-1185">Reference proteome</keyword>
<protein>
    <submittedName>
        <fullName evidence="1 3">Uncharacterized protein</fullName>
    </submittedName>
</protein>
<dbReference type="WBParaSite" id="OFLC_0000989901-mRNA-1">
    <property type="protein sequence ID" value="OFLC_0000989901-mRNA-1"/>
    <property type="gene ID" value="OFLC_0000989901"/>
</dbReference>
<dbReference type="Proteomes" id="UP000267606">
    <property type="component" value="Unassembled WGS sequence"/>
</dbReference>
<evidence type="ECO:0000313" key="1">
    <source>
        <dbReference type="EMBL" id="VDO64307.1"/>
    </source>
</evidence>
<dbReference type="AlphaFoldDB" id="A0A183HQY8"/>
<reference evidence="3" key="1">
    <citation type="submission" date="2016-06" db="UniProtKB">
        <authorList>
            <consortium name="WormBaseParasite"/>
        </authorList>
    </citation>
    <scope>IDENTIFICATION</scope>
</reference>
<name>A0A183HQY8_9BILA</name>
<accession>A0A183HQY8</accession>
<dbReference type="EMBL" id="UZAJ01012644">
    <property type="protein sequence ID" value="VDO64307.1"/>
    <property type="molecule type" value="Genomic_DNA"/>
</dbReference>
<gene>
    <name evidence="1" type="ORF">OFLC_LOCUS9901</name>
</gene>
<proteinExistence type="predicted"/>
<evidence type="ECO:0000313" key="2">
    <source>
        <dbReference type="Proteomes" id="UP000267606"/>
    </source>
</evidence>